<feature type="compositionally biased region" description="Basic residues" evidence="2">
    <location>
        <begin position="29"/>
        <end position="40"/>
    </location>
</feature>
<accession>A0A3P3XZF6</accession>
<evidence type="ECO:0000256" key="2">
    <source>
        <dbReference type="SAM" id="MobiDB-lite"/>
    </source>
</evidence>
<sequence>MSSSCDPWGTNHGILALSSSSDNEGATVRPRRRKTLRPSRKSSSSSRFEPVPPAGSAEGRRPTVISRDPSLRSLQAALHLSERERLSQMDRIERFQTALVALQEQSLDFMERTLDRIEDLQRDRADLCALLAQYESEQNDLVHRLQDGTRQWYDRDQEGAVQAPALILHRHHRRATMIIDPKRMSYRELRRIRDDLCNAFSVGLQWRQPDRDERQRFRAAIAEGLRHRRRERRPSSAPVEQRQPDSRMAALDERCMDALRLPVCAPGRVRSAPDGHVRDHVGESLLHKMQMIHVGSMTRTFQRRS</sequence>
<feature type="region of interest" description="Disordered" evidence="2">
    <location>
        <begin position="1"/>
        <end position="68"/>
    </location>
</feature>
<dbReference type="AlphaFoldDB" id="A0A3P3XZF6"/>
<organism evidence="3 4">
    <name type="scientific">Plasmodiophora brassicae</name>
    <name type="common">Clubroot disease agent</name>
    <dbReference type="NCBI Taxonomy" id="37360"/>
    <lineage>
        <taxon>Eukaryota</taxon>
        <taxon>Sar</taxon>
        <taxon>Rhizaria</taxon>
        <taxon>Endomyxa</taxon>
        <taxon>Phytomyxea</taxon>
        <taxon>Plasmodiophorida</taxon>
        <taxon>Plasmodiophoridae</taxon>
        <taxon>Plasmodiophora</taxon>
    </lineage>
</organism>
<dbReference type="EMBL" id="OVEO01000001">
    <property type="protein sequence ID" value="SPQ93337.1"/>
    <property type="molecule type" value="Genomic_DNA"/>
</dbReference>
<feature type="region of interest" description="Disordered" evidence="2">
    <location>
        <begin position="226"/>
        <end position="247"/>
    </location>
</feature>
<feature type="coiled-coil region" evidence="1">
    <location>
        <begin position="100"/>
        <end position="137"/>
    </location>
</feature>
<name>A0A3P3XZF6_PLABS</name>
<gene>
    <name evidence="3" type="ORF">PLBR_LOCUS552</name>
</gene>
<proteinExistence type="predicted"/>
<keyword evidence="1" id="KW-0175">Coiled coil</keyword>
<dbReference type="Proteomes" id="UP000290189">
    <property type="component" value="Unassembled WGS sequence"/>
</dbReference>
<evidence type="ECO:0000313" key="3">
    <source>
        <dbReference type="EMBL" id="SPQ93337.1"/>
    </source>
</evidence>
<evidence type="ECO:0000313" key="4">
    <source>
        <dbReference type="Proteomes" id="UP000290189"/>
    </source>
</evidence>
<keyword evidence="3" id="KW-0496">Mitochondrion</keyword>
<reference evidence="3 4" key="1">
    <citation type="submission" date="2018-03" db="EMBL/GenBank/DDBJ databases">
        <authorList>
            <person name="Fogelqvist J."/>
        </authorList>
    </citation>
    <scope>NUCLEOTIDE SEQUENCE [LARGE SCALE GENOMIC DNA]</scope>
</reference>
<geneLocation type="mitochondrion" evidence="3"/>
<protein>
    <submittedName>
        <fullName evidence="3">Uncharacterized protein</fullName>
    </submittedName>
</protein>
<evidence type="ECO:0000256" key="1">
    <source>
        <dbReference type="SAM" id="Coils"/>
    </source>
</evidence>